<reference evidence="1" key="1">
    <citation type="journal article" date="2023" name="Mol. Biol. Evol.">
        <title>Third-Generation Sequencing Reveals the Adaptive Role of the Epigenome in Three Deep-Sea Polychaetes.</title>
        <authorList>
            <person name="Perez M."/>
            <person name="Aroh O."/>
            <person name="Sun Y."/>
            <person name="Lan Y."/>
            <person name="Juniper S.K."/>
            <person name="Young C.R."/>
            <person name="Angers B."/>
            <person name="Qian P.Y."/>
        </authorList>
    </citation>
    <scope>NUCLEOTIDE SEQUENCE</scope>
    <source>
        <strain evidence="1">P08H-3</strain>
    </source>
</reference>
<keyword evidence="2" id="KW-1185">Reference proteome</keyword>
<gene>
    <name evidence="1" type="ORF">LSH36_666g01019</name>
</gene>
<dbReference type="EMBL" id="JAODUP010000666">
    <property type="protein sequence ID" value="KAK2145660.1"/>
    <property type="molecule type" value="Genomic_DNA"/>
</dbReference>
<dbReference type="Proteomes" id="UP001208570">
    <property type="component" value="Unassembled WGS sequence"/>
</dbReference>
<name>A0AAD9MU96_9ANNE</name>
<comment type="caution">
    <text evidence="1">The sequence shown here is derived from an EMBL/GenBank/DDBJ whole genome shotgun (WGS) entry which is preliminary data.</text>
</comment>
<dbReference type="AlphaFoldDB" id="A0AAD9MU96"/>
<organism evidence="1 2">
    <name type="scientific">Paralvinella palmiformis</name>
    <dbReference type="NCBI Taxonomy" id="53620"/>
    <lineage>
        <taxon>Eukaryota</taxon>
        <taxon>Metazoa</taxon>
        <taxon>Spiralia</taxon>
        <taxon>Lophotrochozoa</taxon>
        <taxon>Annelida</taxon>
        <taxon>Polychaeta</taxon>
        <taxon>Sedentaria</taxon>
        <taxon>Canalipalpata</taxon>
        <taxon>Terebellida</taxon>
        <taxon>Terebelliformia</taxon>
        <taxon>Alvinellidae</taxon>
        <taxon>Paralvinella</taxon>
    </lineage>
</organism>
<evidence type="ECO:0000313" key="1">
    <source>
        <dbReference type="EMBL" id="KAK2145660.1"/>
    </source>
</evidence>
<accession>A0AAD9MU96</accession>
<sequence length="106" mass="12169">MEKESLRMALLGALRYGKALVLDIQETDMFDQCTRMFDEIQPGLMKTILNRSILSESEYSKLITDADLPEYDKFRFNTDGFAFVVLTSMTSPSKTLIEQTYPIIVE</sequence>
<protein>
    <submittedName>
        <fullName evidence="1">Uncharacterized protein</fullName>
    </submittedName>
</protein>
<proteinExistence type="predicted"/>
<evidence type="ECO:0000313" key="2">
    <source>
        <dbReference type="Proteomes" id="UP001208570"/>
    </source>
</evidence>